<protein>
    <submittedName>
        <fullName evidence="6">TIGR03364 family FAD-dependent oxidoreductase</fullName>
    </submittedName>
</protein>
<dbReference type="Proteomes" id="UP000249065">
    <property type="component" value="Unassembled WGS sequence"/>
</dbReference>
<dbReference type="RefSeq" id="WP_111468937.1">
    <property type="nucleotide sequence ID" value="NZ_QLIX01000003.1"/>
</dbReference>
<evidence type="ECO:0000256" key="1">
    <source>
        <dbReference type="ARBA" id="ARBA00001974"/>
    </source>
</evidence>
<dbReference type="Pfam" id="PF01266">
    <property type="entry name" value="DAO"/>
    <property type="match status" value="1"/>
</dbReference>
<dbReference type="InterPro" id="IPR017741">
    <property type="entry name" value="FAD-dependent_OxRdtase_HpnW"/>
</dbReference>
<comment type="similarity">
    <text evidence="2">Belongs to the DadA oxidoreductase family.</text>
</comment>
<dbReference type="GO" id="GO:0005737">
    <property type="term" value="C:cytoplasm"/>
    <property type="evidence" value="ECO:0007669"/>
    <property type="project" value="TreeGrafter"/>
</dbReference>
<organism evidence="6 7">
    <name type="scientific">Roseicella frigidaeris</name>
    <dbReference type="NCBI Taxonomy" id="2230885"/>
    <lineage>
        <taxon>Bacteria</taxon>
        <taxon>Pseudomonadati</taxon>
        <taxon>Pseudomonadota</taxon>
        <taxon>Alphaproteobacteria</taxon>
        <taxon>Acetobacterales</taxon>
        <taxon>Roseomonadaceae</taxon>
        <taxon>Roseicella</taxon>
    </lineage>
</organism>
<dbReference type="PANTHER" id="PTHR13847:SF286">
    <property type="entry name" value="D-AMINO ACID DEHYDROGENASE"/>
    <property type="match status" value="1"/>
</dbReference>
<keyword evidence="4" id="KW-0560">Oxidoreductase</keyword>
<dbReference type="PANTHER" id="PTHR13847">
    <property type="entry name" value="SARCOSINE DEHYDROGENASE-RELATED"/>
    <property type="match status" value="1"/>
</dbReference>
<evidence type="ECO:0000256" key="3">
    <source>
        <dbReference type="ARBA" id="ARBA00022630"/>
    </source>
</evidence>
<dbReference type="EMBL" id="QLIX01000003">
    <property type="protein sequence ID" value="RAI59907.1"/>
    <property type="molecule type" value="Genomic_DNA"/>
</dbReference>
<dbReference type="Gene3D" id="3.50.50.60">
    <property type="entry name" value="FAD/NAD(P)-binding domain"/>
    <property type="match status" value="1"/>
</dbReference>
<accession>A0A327MBI5</accession>
<name>A0A327MBI5_9PROT</name>
<keyword evidence="7" id="KW-1185">Reference proteome</keyword>
<comment type="caution">
    <text evidence="6">The sequence shown here is derived from an EMBL/GenBank/DDBJ whole genome shotgun (WGS) entry which is preliminary data.</text>
</comment>
<sequence>MDARYDCAILGAGILGLAHALAAHRAGLRTIVIEREAAAVGASIRNFGFVTVTGQEAGDCWRRACRSREVWAELAPRAGIPILQRGLLFAARREEALACLEEFAAGPMGAGCRMLDAAEAAAGGALRPGLAGALWSPHELRVESREAIPRLAAWLEAEGVAFRRRTAATGVEPGRLLTTAGPVAADRIILCPGPDLRSLCPEIFARRGVTLCKLHMLRVAAPGFALPAPVMSDLGLVRYLGYRDCPSLPRLAARLRAEQGAELGHGIHLIAVQGADGSLVVGDSHHYADSHDPFQPRAVDDLILGELSAVLDLPRPEVVERWIGLYPSGPDTAFFESPMPGVMLVSVTSGTGASTAFGLAEDVFAAWESMA</sequence>
<dbReference type="InterPro" id="IPR036188">
    <property type="entry name" value="FAD/NAD-bd_sf"/>
</dbReference>
<feature type="domain" description="FAD dependent oxidoreductase" evidence="5">
    <location>
        <begin position="6"/>
        <end position="362"/>
    </location>
</feature>
<proteinExistence type="inferred from homology"/>
<dbReference type="OrthoDB" id="9799943at2"/>
<evidence type="ECO:0000259" key="5">
    <source>
        <dbReference type="Pfam" id="PF01266"/>
    </source>
</evidence>
<keyword evidence="3" id="KW-0285">Flavoprotein</keyword>
<dbReference type="NCBIfam" id="TIGR03364">
    <property type="entry name" value="HpnW_proposed"/>
    <property type="match status" value="1"/>
</dbReference>
<evidence type="ECO:0000313" key="6">
    <source>
        <dbReference type="EMBL" id="RAI59907.1"/>
    </source>
</evidence>
<dbReference type="InterPro" id="IPR006076">
    <property type="entry name" value="FAD-dep_OxRdtase"/>
</dbReference>
<dbReference type="GO" id="GO:0016491">
    <property type="term" value="F:oxidoreductase activity"/>
    <property type="evidence" value="ECO:0007669"/>
    <property type="project" value="UniProtKB-KW"/>
</dbReference>
<evidence type="ECO:0000256" key="2">
    <source>
        <dbReference type="ARBA" id="ARBA00009410"/>
    </source>
</evidence>
<comment type="cofactor">
    <cofactor evidence="1">
        <name>FAD</name>
        <dbReference type="ChEBI" id="CHEBI:57692"/>
    </cofactor>
</comment>
<evidence type="ECO:0000256" key="4">
    <source>
        <dbReference type="ARBA" id="ARBA00023002"/>
    </source>
</evidence>
<dbReference type="AlphaFoldDB" id="A0A327MBI5"/>
<dbReference type="SUPFAM" id="SSF51971">
    <property type="entry name" value="Nucleotide-binding domain"/>
    <property type="match status" value="1"/>
</dbReference>
<gene>
    <name evidence="6" type="ORF">DOO78_06585</name>
</gene>
<dbReference type="Gene3D" id="3.30.9.10">
    <property type="entry name" value="D-Amino Acid Oxidase, subunit A, domain 2"/>
    <property type="match status" value="1"/>
</dbReference>
<reference evidence="7" key="1">
    <citation type="submission" date="2018-06" db="EMBL/GenBank/DDBJ databases">
        <authorList>
            <person name="Khan S.A."/>
        </authorList>
    </citation>
    <scope>NUCLEOTIDE SEQUENCE [LARGE SCALE GENOMIC DNA]</scope>
    <source>
        <strain evidence="7">DB-1506</strain>
    </source>
</reference>
<evidence type="ECO:0000313" key="7">
    <source>
        <dbReference type="Proteomes" id="UP000249065"/>
    </source>
</evidence>